<dbReference type="InterPro" id="IPR013750">
    <property type="entry name" value="GHMP_kinase_C_dom"/>
</dbReference>
<dbReference type="InterPro" id="IPR020568">
    <property type="entry name" value="Ribosomal_Su5_D2-typ_SF"/>
</dbReference>
<dbReference type="SUPFAM" id="SSF54211">
    <property type="entry name" value="Ribosomal protein S5 domain 2-like"/>
    <property type="match status" value="1"/>
</dbReference>
<evidence type="ECO:0000256" key="6">
    <source>
        <dbReference type="ARBA" id="ARBA00022777"/>
    </source>
</evidence>
<keyword evidence="3 15" id="KW-0808">Transferase</keyword>
<dbReference type="PROSITE" id="PS00106">
    <property type="entry name" value="GALACTOKINASE"/>
    <property type="match status" value="1"/>
</dbReference>
<dbReference type="PANTHER" id="PTHR10457">
    <property type="entry name" value="MEVALONATE KINASE/GALACTOKINASE"/>
    <property type="match status" value="1"/>
</dbReference>
<name>A0A0B8NCM9_9NOCA</name>
<keyword evidence="4" id="KW-0479">Metal-binding</keyword>
<evidence type="ECO:0000259" key="14">
    <source>
        <dbReference type="Pfam" id="PF10509"/>
    </source>
</evidence>
<keyword evidence="9" id="KW-0299">Galactose metabolism</keyword>
<dbReference type="GO" id="GO:0004335">
    <property type="term" value="F:galactokinase activity"/>
    <property type="evidence" value="ECO:0007669"/>
    <property type="project" value="UniProtKB-UniRule"/>
</dbReference>
<dbReference type="InterPro" id="IPR036554">
    <property type="entry name" value="GHMP_kinase_C_sf"/>
</dbReference>
<dbReference type="AlphaFoldDB" id="A0A0B8NCM9"/>
<dbReference type="InterPro" id="IPR019539">
    <property type="entry name" value="GalKase_N"/>
</dbReference>
<dbReference type="EMBL" id="CP017839">
    <property type="protein sequence ID" value="APA96577.1"/>
    <property type="molecule type" value="Genomic_DNA"/>
</dbReference>
<dbReference type="FunFam" id="3.30.70.890:FF:000001">
    <property type="entry name" value="Galactokinase"/>
    <property type="match status" value="1"/>
</dbReference>
<evidence type="ECO:0000256" key="1">
    <source>
        <dbReference type="ARBA" id="ARBA00006566"/>
    </source>
</evidence>
<dbReference type="PIRSF" id="PIRSF000530">
    <property type="entry name" value="Galactokinase"/>
    <property type="match status" value="1"/>
</dbReference>
<evidence type="ECO:0000256" key="3">
    <source>
        <dbReference type="ARBA" id="ARBA00022679"/>
    </source>
</evidence>
<dbReference type="Pfam" id="PF08544">
    <property type="entry name" value="GHMP_kinases_C"/>
    <property type="match status" value="1"/>
</dbReference>
<dbReference type="OrthoDB" id="250531at2"/>
<dbReference type="InterPro" id="IPR006206">
    <property type="entry name" value="Mevalonate/galactokinase"/>
</dbReference>
<dbReference type="Proteomes" id="UP000180166">
    <property type="component" value="Chromosome"/>
</dbReference>
<dbReference type="Pfam" id="PF10509">
    <property type="entry name" value="GalKase_gal_bdg"/>
    <property type="match status" value="1"/>
</dbReference>
<keyword evidence="2" id="KW-0963">Cytoplasm</keyword>
<reference evidence="16 17" key="2">
    <citation type="journal article" date="2016" name="Genome Announc.">
        <title>Draft Genome Sequence of Erythromycin- and Oxytetracycline-Sensitive Nocardia seriolae Strain U-1 (NBRC 110359).</title>
        <authorList>
            <person name="Imajoh M."/>
            <person name="Sukeda M."/>
            <person name="Shimizu M."/>
            <person name="Yamane J."/>
            <person name="Ohnishi K."/>
            <person name="Oshima S."/>
        </authorList>
    </citation>
    <scope>NUCLEOTIDE SEQUENCE [LARGE SCALE GENOMIC DNA]</scope>
    <source>
        <strain evidence="16 17">U-1</strain>
    </source>
</reference>
<evidence type="ECO:0000256" key="4">
    <source>
        <dbReference type="ARBA" id="ARBA00022723"/>
    </source>
</evidence>
<evidence type="ECO:0000259" key="13">
    <source>
        <dbReference type="Pfam" id="PF08544"/>
    </source>
</evidence>
<dbReference type="Pfam" id="PF00288">
    <property type="entry name" value="GHMP_kinases_N"/>
    <property type="match status" value="1"/>
</dbReference>
<feature type="domain" description="GHMP kinase C-terminal" evidence="13">
    <location>
        <begin position="274"/>
        <end position="348"/>
    </location>
</feature>
<dbReference type="Proteomes" id="UP000037179">
    <property type="component" value="Unassembled WGS sequence"/>
</dbReference>
<dbReference type="GO" id="GO:0005524">
    <property type="term" value="F:ATP binding"/>
    <property type="evidence" value="ECO:0007669"/>
    <property type="project" value="UniProtKB-UniRule"/>
</dbReference>
<evidence type="ECO:0000256" key="2">
    <source>
        <dbReference type="ARBA" id="ARBA00022490"/>
    </source>
</evidence>
<keyword evidence="8" id="KW-0460">Magnesium</keyword>
<dbReference type="EC" id="2.7.1.6" evidence="11"/>
<evidence type="ECO:0000256" key="8">
    <source>
        <dbReference type="ARBA" id="ARBA00022842"/>
    </source>
</evidence>
<dbReference type="RefSeq" id="WP_045439342.1">
    <property type="nucleotide sequence ID" value="NZ_AP017900.1"/>
</dbReference>
<dbReference type="NCBIfam" id="TIGR00131">
    <property type="entry name" value="gal_kin"/>
    <property type="match status" value="1"/>
</dbReference>
<sequence length="369" mass="38773">MASRAGRWWAPGRVNLIGEHTDYNDGYVLPLALPLGMTCTAAARPDGVVRLRSRQAPHDEIATTVAALETAAWSELPAWTRYPLGVIREFERRGHRVTGVRLDLDGTVPVGAGLSSSAALSCAVGIAVRDLFAPTVSDAEIIDIARTAENVHVGVPTGLLDQSAAMLCTAGHVLLLDVRTGAAEQIPFDLDAFGLSLLVLDTGSPHRLMDGEYAVRRAECAAAAAELGVPSLRDIARAADAERLADPVLRRRARHVITENARVLQIAEQLRAGADPRAIGPVLTAGHRSLRDDFEVSAPPLDTAVDAALAAGAHGARMTGGGFGGSIIALVDSGRTEAVLASVREAFATKGFDAPRHFIVTPSAGAHRL</sequence>
<evidence type="ECO:0000256" key="11">
    <source>
        <dbReference type="NCBIfam" id="TIGR00131"/>
    </source>
</evidence>
<feature type="domain" description="GHMP kinase N-terminal" evidence="12">
    <location>
        <begin position="82"/>
        <end position="167"/>
    </location>
</feature>
<dbReference type="EMBL" id="BBYQ01000138">
    <property type="protein sequence ID" value="GAP32034.1"/>
    <property type="molecule type" value="Genomic_DNA"/>
</dbReference>
<dbReference type="InterPro" id="IPR014721">
    <property type="entry name" value="Ribsml_uS5_D2-typ_fold_subgr"/>
</dbReference>
<gene>
    <name evidence="15" type="primary">galK</name>
    <name evidence="15" type="ORF">NS506_02513</name>
    <name evidence="16" type="ORF">NSK11_contig00138-0014</name>
</gene>
<dbReference type="PRINTS" id="PR00959">
    <property type="entry name" value="MEVGALKINASE"/>
</dbReference>
<dbReference type="PRINTS" id="PR00473">
    <property type="entry name" value="GALCTOKINASE"/>
</dbReference>
<comment type="similarity">
    <text evidence="1">Belongs to the GHMP kinase family. GalK subfamily.</text>
</comment>
<accession>A0A0B8NCM9</accession>
<reference evidence="15 18" key="3">
    <citation type="submission" date="2016-10" db="EMBL/GenBank/DDBJ databases">
        <title>Genome sequence of Nocardia seriolae strain EM150506, isolated from Anguila japonica.</title>
        <authorList>
            <person name="Han H.-J."/>
        </authorList>
    </citation>
    <scope>NUCLEOTIDE SEQUENCE [LARGE SCALE GENOMIC DNA]</scope>
    <source>
        <strain evidence="15 18">EM150506</strain>
    </source>
</reference>
<dbReference type="GO" id="GO:0005829">
    <property type="term" value="C:cytosol"/>
    <property type="evidence" value="ECO:0007669"/>
    <property type="project" value="TreeGrafter"/>
</dbReference>
<dbReference type="Gene3D" id="3.30.70.890">
    <property type="entry name" value="GHMP kinase, C-terminal domain"/>
    <property type="match status" value="1"/>
</dbReference>
<evidence type="ECO:0000313" key="17">
    <source>
        <dbReference type="Proteomes" id="UP000037179"/>
    </source>
</evidence>
<dbReference type="GeneID" id="93373254"/>
<evidence type="ECO:0000256" key="5">
    <source>
        <dbReference type="ARBA" id="ARBA00022741"/>
    </source>
</evidence>
<evidence type="ECO:0000313" key="16">
    <source>
        <dbReference type="EMBL" id="GAP32034.1"/>
    </source>
</evidence>
<keyword evidence="17" id="KW-1185">Reference proteome</keyword>
<evidence type="ECO:0000313" key="15">
    <source>
        <dbReference type="EMBL" id="APA96577.1"/>
    </source>
</evidence>
<dbReference type="KEGG" id="nsr:NS506_02513"/>
<evidence type="ECO:0000259" key="12">
    <source>
        <dbReference type="Pfam" id="PF00288"/>
    </source>
</evidence>
<keyword evidence="6" id="KW-0418">Kinase</keyword>
<dbReference type="InterPro" id="IPR019741">
    <property type="entry name" value="Galactokinase_CS"/>
</dbReference>
<dbReference type="InterPro" id="IPR000705">
    <property type="entry name" value="Galactokinase"/>
</dbReference>
<feature type="domain" description="Galactokinase N-terminal" evidence="14">
    <location>
        <begin position="7"/>
        <end position="41"/>
    </location>
</feature>
<dbReference type="Gene3D" id="3.30.230.10">
    <property type="match status" value="1"/>
</dbReference>
<dbReference type="PANTHER" id="PTHR10457:SF7">
    <property type="entry name" value="GALACTOKINASE-RELATED"/>
    <property type="match status" value="1"/>
</dbReference>
<dbReference type="FunFam" id="3.30.230.10:FF:000017">
    <property type="entry name" value="Galactokinase"/>
    <property type="match status" value="1"/>
</dbReference>
<evidence type="ECO:0000256" key="7">
    <source>
        <dbReference type="ARBA" id="ARBA00022840"/>
    </source>
</evidence>
<dbReference type="PROSITE" id="PS00627">
    <property type="entry name" value="GHMP_KINASES_ATP"/>
    <property type="match status" value="1"/>
</dbReference>
<proteinExistence type="inferred from homology"/>
<evidence type="ECO:0000313" key="18">
    <source>
        <dbReference type="Proteomes" id="UP000180166"/>
    </source>
</evidence>
<reference evidence="17" key="1">
    <citation type="submission" date="2015-07" db="EMBL/GenBank/DDBJ databases">
        <title>Nocardia seriolae U-1 whole genome shotgun sequence.</title>
        <authorList>
            <person name="Imajoh M."/>
            <person name="Fukumoto Y."/>
            <person name="Sukeda M."/>
            <person name="Yamane J."/>
            <person name="Yamasaki K."/>
            <person name="Shimizu M."/>
            <person name="Ohnishi K."/>
            <person name="Oshima S."/>
        </authorList>
    </citation>
    <scope>NUCLEOTIDE SEQUENCE [LARGE SCALE GENOMIC DNA]</scope>
    <source>
        <strain evidence="17">U-1</strain>
    </source>
</reference>
<keyword evidence="7" id="KW-0067">ATP-binding</keyword>
<evidence type="ECO:0000256" key="9">
    <source>
        <dbReference type="ARBA" id="ARBA00023144"/>
    </source>
</evidence>
<evidence type="ECO:0000256" key="10">
    <source>
        <dbReference type="ARBA" id="ARBA00023277"/>
    </source>
</evidence>
<keyword evidence="5" id="KW-0547">Nucleotide-binding</keyword>
<dbReference type="InterPro" id="IPR006204">
    <property type="entry name" value="GHMP_kinase_N_dom"/>
</dbReference>
<dbReference type="GO" id="GO:0046872">
    <property type="term" value="F:metal ion binding"/>
    <property type="evidence" value="ECO:0007669"/>
    <property type="project" value="UniProtKB-KW"/>
</dbReference>
<dbReference type="GO" id="GO:0006012">
    <property type="term" value="P:galactose metabolic process"/>
    <property type="evidence" value="ECO:0007669"/>
    <property type="project" value="UniProtKB-UniRule"/>
</dbReference>
<organism evidence="15 18">
    <name type="scientific">Nocardia seriolae</name>
    <dbReference type="NCBI Taxonomy" id="37332"/>
    <lineage>
        <taxon>Bacteria</taxon>
        <taxon>Bacillati</taxon>
        <taxon>Actinomycetota</taxon>
        <taxon>Actinomycetes</taxon>
        <taxon>Mycobacteriales</taxon>
        <taxon>Nocardiaceae</taxon>
        <taxon>Nocardia</taxon>
    </lineage>
</organism>
<keyword evidence="10" id="KW-0119">Carbohydrate metabolism</keyword>
<protein>
    <recommendedName>
        <fullName evidence="11">Galactokinase</fullName>
        <ecNumber evidence="11">2.7.1.6</ecNumber>
    </recommendedName>
</protein>
<dbReference type="SUPFAM" id="SSF55060">
    <property type="entry name" value="GHMP Kinase, C-terminal domain"/>
    <property type="match status" value="1"/>
</dbReference>
<dbReference type="InterPro" id="IPR006203">
    <property type="entry name" value="GHMP_knse_ATP-bd_CS"/>
</dbReference>